<sequence>MVRFPLYNDTIRELAMKELARFEGHTYLDYTGSGVYQSSQLKAIYDDFDTHAYGNAHSQNPSADLTDQRLREARELLLDFFNADAQQYSVVFTSGATGALKMVGEDFPWSPRSEFVYVRVNHNSVLGIREYAYAAGATFRAVSEEWVMQTLWERKHSAERVQATVASQSNATVECLFAMPAKDNFAGMYYPNVWINDIQTYGLSDECRWRVLVDGAAYAPTRRFDLTEYHTDFLAISFYKMFGYPTGLGALLLRNDDARIFNKVYWGGGTVVAAVCDSRWCKMKDNPSLRFEDGTVSFLSVVALKYGLDKLKAVGMSYIEQHVSMLTTYLAEQLDALTHLNGRPVISRYGRWGEMPTGGIVNLNVMKPDGSYVSFSQVQQEAAANMIHLRTGCFCNPGACQDYLGLSSDDIKHASDVRESCSDPTNPFGSKPLGSVRVSLGYLSTFEDVDNFIQFIRATYVM</sequence>
<keyword evidence="3" id="KW-1185">Reference proteome</keyword>
<evidence type="ECO:0000313" key="3">
    <source>
        <dbReference type="Proteomes" id="UP000041254"/>
    </source>
</evidence>
<dbReference type="InterPro" id="IPR015422">
    <property type="entry name" value="PyrdxlP-dep_Trfase_small"/>
</dbReference>
<name>A0A0G4F0G4_VITBC</name>
<dbReference type="VEuPathDB" id="CryptoDB:Vbra_14177"/>
<protein>
    <recommendedName>
        <fullName evidence="1">Aminotransferase class V domain-containing protein</fullName>
    </recommendedName>
</protein>
<evidence type="ECO:0000259" key="1">
    <source>
        <dbReference type="Pfam" id="PF00266"/>
    </source>
</evidence>
<dbReference type="OrthoDB" id="10264306at2759"/>
<organism evidence="2 3">
    <name type="scientific">Vitrella brassicaformis (strain CCMP3155)</name>
    <dbReference type="NCBI Taxonomy" id="1169540"/>
    <lineage>
        <taxon>Eukaryota</taxon>
        <taxon>Sar</taxon>
        <taxon>Alveolata</taxon>
        <taxon>Colpodellida</taxon>
        <taxon>Vitrellaceae</taxon>
        <taxon>Vitrella</taxon>
    </lineage>
</organism>
<gene>
    <name evidence="2" type="ORF">Vbra_14177</name>
</gene>
<feature type="domain" description="Aminotransferase class V" evidence="1">
    <location>
        <begin position="27"/>
        <end position="452"/>
    </location>
</feature>
<accession>A0A0G4F0G4</accession>
<dbReference type="Proteomes" id="UP000041254">
    <property type="component" value="Unassembled WGS sequence"/>
</dbReference>
<dbReference type="InterPro" id="IPR015424">
    <property type="entry name" value="PyrdxlP-dep_Trfase"/>
</dbReference>
<dbReference type="InParanoid" id="A0A0G4F0G4"/>
<dbReference type="PANTHER" id="PTHR14237">
    <property type="entry name" value="MOLYBDOPTERIN COFACTOR SULFURASE MOSC"/>
    <property type="match status" value="1"/>
</dbReference>
<proteinExistence type="predicted"/>
<reference evidence="2 3" key="1">
    <citation type="submission" date="2014-11" db="EMBL/GenBank/DDBJ databases">
        <authorList>
            <person name="Zhu J."/>
            <person name="Qi W."/>
            <person name="Song R."/>
        </authorList>
    </citation>
    <scope>NUCLEOTIDE SEQUENCE [LARGE SCALE GENOMIC DNA]</scope>
</reference>
<dbReference type="STRING" id="1169540.A0A0G4F0G4"/>
<dbReference type="PANTHER" id="PTHR14237:SF80">
    <property type="entry name" value="MOLYBDENUM COFACTOR SULFURASE"/>
    <property type="match status" value="1"/>
</dbReference>
<dbReference type="PhylomeDB" id="A0A0G4F0G4"/>
<dbReference type="SUPFAM" id="SSF53383">
    <property type="entry name" value="PLP-dependent transferases"/>
    <property type="match status" value="1"/>
</dbReference>
<dbReference type="Gene3D" id="3.90.1150.10">
    <property type="entry name" value="Aspartate Aminotransferase, domain 1"/>
    <property type="match status" value="1"/>
</dbReference>
<dbReference type="AlphaFoldDB" id="A0A0G4F0G4"/>
<dbReference type="InterPro" id="IPR015421">
    <property type="entry name" value="PyrdxlP-dep_Trfase_major"/>
</dbReference>
<evidence type="ECO:0000313" key="2">
    <source>
        <dbReference type="EMBL" id="CEM05223.1"/>
    </source>
</evidence>
<dbReference type="EMBL" id="CDMY01000356">
    <property type="protein sequence ID" value="CEM05223.1"/>
    <property type="molecule type" value="Genomic_DNA"/>
</dbReference>
<dbReference type="OMA" id="WEWDRIF"/>
<dbReference type="Gene3D" id="3.40.640.10">
    <property type="entry name" value="Type I PLP-dependent aspartate aminotransferase-like (Major domain)"/>
    <property type="match status" value="1"/>
</dbReference>
<dbReference type="Pfam" id="PF00266">
    <property type="entry name" value="Aminotran_5"/>
    <property type="match status" value="1"/>
</dbReference>
<dbReference type="InterPro" id="IPR000192">
    <property type="entry name" value="Aminotrans_V_dom"/>
</dbReference>